<dbReference type="AlphaFoldDB" id="A0A5C5U3X5"/>
<gene>
    <name evidence="2" type="ORF">FQY83_07145</name>
</gene>
<organism evidence="2 3">
    <name type="scientific">Luteimonas marina</name>
    <dbReference type="NCBI Taxonomy" id="488485"/>
    <lineage>
        <taxon>Bacteria</taxon>
        <taxon>Pseudomonadati</taxon>
        <taxon>Pseudomonadota</taxon>
        <taxon>Gammaproteobacteria</taxon>
        <taxon>Lysobacterales</taxon>
        <taxon>Lysobacteraceae</taxon>
        <taxon>Luteimonas</taxon>
    </lineage>
</organism>
<feature type="transmembrane region" description="Helical" evidence="1">
    <location>
        <begin position="181"/>
        <end position="198"/>
    </location>
</feature>
<dbReference type="GO" id="GO:0008654">
    <property type="term" value="P:phospholipid biosynthetic process"/>
    <property type="evidence" value="ECO:0007669"/>
    <property type="project" value="InterPro"/>
</dbReference>
<evidence type="ECO:0000313" key="3">
    <source>
        <dbReference type="Proteomes" id="UP000319980"/>
    </source>
</evidence>
<keyword evidence="2" id="KW-0808">Transferase</keyword>
<dbReference type="GO" id="GO:0016020">
    <property type="term" value="C:membrane"/>
    <property type="evidence" value="ECO:0007669"/>
    <property type="project" value="InterPro"/>
</dbReference>
<keyword evidence="1" id="KW-0472">Membrane</keyword>
<dbReference type="GO" id="GO:0016780">
    <property type="term" value="F:phosphotransferase activity, for other substituted phosphate groups"/>
    <property type="evidence" value="ECO:0007669"/>
    <property type="project" value="InterPro"/>
</dbReference>
<dbReference type="InterPro" id="IPR043130">
    <property type="entry name" value="CDP-OH_PTrfase_TM_dom"/>
</dbReference>
<evidence type="ECO:0000313" key="2">
    <source>
        <dbReference type="EMBL" id="TWT21133.1"/>
    </source>
</evidence>
<proteinExistence type="predicted"/>
<evidence type="ECO:0000256" key="1">
    <source>
        <dbReference type="SAM" id="Phobius"/>
    </source>
</evidence>
<comment type="caution">
    <text evidence="2">The sequence shown here is derived from an EMBL/GenBank/DDBJ whole genome shotgun (WGS) entry which is preliminary data.</text>
</comment>
<dbReference type="Pfam" id="PF01066">
    <property type="entry name" value="CDP-OH_P_transf"/>
    <property type="match status" value="1"/>
</dbReference>
<dbReference type="Gene3D" id="1.20.120.1760">
    <property type="match status" value="1"/>
</dbReference>
<feature type="transmembrane region" description="Helical" evidence="1">
    <location>
        <begin position="39"/>
        <end position="58"/>
    </location>
</feature>
<dbReference type="OrthoDB" id="1034332at2"/>
<dbReference type="RefSeq" id="WP_146386567.1">
    <property type="nucleotide sequence ID" value="NZ_VOHK01000003.1"/>
</dbReference>
<keyword evidence="1" id="KW-1133">Transmembrane helix</keyword>
<dbReference type="InterPro" id="IPR000462">
    <property type="entry name" value="CDP-OH_P_trans"/>
</dbReference>
<dbReference type="EMBL" id="VOHK01000003">
    <property type="protein sequence ID" value="TWT21133.1"/>
    <property type="molecule type" value="Genomic_DNA"/>
</dbReference>
<name>A0A5C5U3X5_9GAMM</name>
<feature type="transmembrane region" description="Helical" evidence="1">
    <location>
        <begin position="108"/>
        <end position="136"/>
    </location>
</feature>
<accession>A0A5C5U3X5</accession>
<keyword evidence="3" id="KW-1185">Reference proteome</keyword>
<sequence length="212" mass="21807">MESQGQGPDASRRPIRARGNAVIRRIASALARSPLTPNAISMLSILFAAAGAAALLWLPPWGAWLCATGIQLRLLCNLFDGMVAVEGGQSTPTGALYNEVPDRVADSVLLVALGHAAGLPWAGWLAALLAAATAYLRTLGGALGQPQDFRGPMAKQHRMALMTLACAIAPLEAMAGGTRHALVVAVLAIAAGSLLTCGTRLRAIAARLETGA</sequence>
<protein>
    <submittedName>
        <fullName evidence="2">CDP-alcohol phosphatidyltransferase family protein</fullName>
    </submittedName>
</protein>
<dbReference type="Proteomes" id="UP000319980">
    <property type="component" value="Unassembled WGS sequence"/>
</dbReference>
<reference evidence="2 3" key="1">
    <citation type="journal article" date="2008" name="Int. J. Syst. Evol. Microbiol.">
        <title>Luteimonas marina sp. nov., isolated from seawater.</title>
        <authorList>
            <person name="Baik K.S."/>
            <person name="Park S.C."/>
            <person name="Kim M.S."/>
            <person name="Kim E.M."/>
            <person name="Park C."/>
            <person name="Chun J."/>
            <person name="Seong C.N."/>
        </authorList>
    </citation>
    <scope>NUCLEOTIDE SEQUENCE [LARGE SCALE GENOMIC DNA]</scope>
    <source>
        <strain evidence="2 3">FR1330</strain>
    </source>
</reference>
<keyword evidence="1" id="KW-0812">Transmembrane</keyword>